<comment type="caution">
    <text evidence="2">The sequence shown here is derived from an EMBL/GenBank/DDBJ whole genome shotgun (WGS) entry which is preliminary data.</text>
</comment>
<accession>A0ABQ7TLF6</accession>
<evidence type="ECO:0000313" key="3">
    <source>
        <dbReference type="Proteomes" id="UP000826234"/>
    </source>
</evidence>
<evidence type="ECO:0000256" key="1">
    <source>
        <dbReference type="SAM" id="MobiDB-lite"/>
    </source>
</evidence>
<dbReference type="EMBL" id="JAIPUX010000439">
    <property type="protein sequence ID" value="KAH0630627.1"/>
    <property type="molecule type" value="Genomic_DNA"/>
</dbReference>
<keyword evidence="3" id="KW-1185">Reference proteome</keyword>
<reference evidence="2 3" key="1">
    <citation type="journal article" date="2022" name="Gigascience">
        <title>A chromosome-level genome assembly and annotation of the desert horned lizard, Phrynosoma platyrhinos, provides insight into chromosomal rearrangements among reptiles.</title>
        <authorList>
            <person name="Koochekian N."/>
            <person name="Ascanio A."/>
            <person name="Farleigh K."/>
            <person name="Card D.C."/>
            <person name="Schield D.R."/>
            <person name="Castoe T.A."/>
            <person name="Jezkova T."/>
        </authorList>
    </citation>
    <scope>NUCLEOTIDE SEQUENCE [LARGE SCALE GENOMIC DNA]</scope>
    <source>
        <strain evidence="2">NK-2021</strain>
    </source>
</reference>
<name>A0ABQ7TLF6_PHRPL</name>
<protein>
    <submittedName>
        <fullName evidence="2">Uncharacterized protein</fullName>
    </submittedName>
</protein>
<proteinExistence type="predicted"/>
<dbReference type="Proteomes" id="UP000826234">
    <property type="component" value="Unassembled WGS sequence"/>
</dbReference>
<feature type="region of interest" description="Disordered" evidence="1">
    <location>
        <begin position="23"/>
        <end position="55"/>
    </location>
</feature>
<evidence type="ECO:0000313" key="2">
    <source>
        <dbReference type="EMBL" id="KAH0630627.1"/>
    </source>
</evidence>
<gene>
    <name evidence="2" type="ORF">JD844_013868</name>
</gene>
<feature type="non-terminal residue" evidence="2">
    <location>
        <position position="1"/>
    </location>
</feature>
<organism evidence="2 3">
    <name type="scientific">Phrynosoma platyrhinos</name>
    <name type="common">Desert horned lizard</name>
    <dbReference type="NCBI Taxonomy" id="52577"/>
    <lineage>
        <taxon>Eukaryota</taxon>
        <taxon>Metazoa</taxon>
        <taxon>Chordata</taxon>
        <taxon>Craniata</taxon>
        <taxon>Vertebrata</taxon>
        <taxon>Euteleostomi</taxon>
        <taxon>Lepidosauria</taxon>
        <taxon>Squamata</taxon>
        <taxon>Bifurcata</taxon>
        <taxon>Unidentata</taxon>
        <taxon>Episquamata</taxon>
        <taxon>Toxicofera</taxon>
        <taxon>Iguania</taxon>
        <taxon>Phrynosomatidae</taxon>
        <taxon>Phrynosomatinae</taxon>
        <taxon>Phrynosoma</taxon>
    </lineage>
</organism>
<sequence length="111" mass="11887">EFIVEEAADLPVAKKALSDSGKRVQCKRMEQQDEGNTNIMGNESPPWPIGPSTSLPFHRLTPASVHLDQVGVKFPGGPRKGQAGCPGSLFASLGQADPVPFPFLSQSFLLK</sequence>